<dbReference type="EMBL" id="JAXIOK010000001">
    <property type="protein sequence ID" value="KAK4781012.1"/>
    <property type="molecule type" value="Genomic_DNA"/>
</dbReference>
<sequence>MEGKGKRKVFAGYDGGIQTNSMIIAPKVLSSPVSKTNSFFNSAQALSTTTNIIIGVVKPASSIFAGDLCSIYGQMGLSTRHQQEARRLLGLVIGLILILGQCNESRATRNGDTLFLKVKKPPSNSNNFLDLLPKGQPFSYSGPSRKHNGIGLESWGRVPSSSSPP</sequence>
<evidence type="ECO:0000256" key="1">
    <source>
        <dbReference type="SAM" id="MobiDB-lite"/>
    </source>
</evidence>
<protein>
    <submittedName>
        <fullName evidence="2">Uncharacterized protein</fullName>
    </submittedName>
</protein>
<evidence type="ECO:0000313" key="3">
    <source>
        <dbReference type="Proteomes" id="UP001345219"/>
    </source>
</evidence>
<organism evidence="2 3">
    <name type="scientific">Trapa incisa</name>
    <dbReference type="NCBI Taxonomy" id="236973"/>
    <lineage>
        <taxon>Eukaryota</taxon>
        <taxon>Viridiplantae</taxon>
        <taxon>Streptophyta</taxon>
        <taxon>Embryophyta</taxon>
        <taxon>Tracheophyta</taxon>
        <taxon>Spermatophyta</taxon>
        <taxon>Magnoliopsida</taxon>
        <taxon>eudicotyledons</taxon>
        <taxon>Gunneridae</taxon>
        <taxon>Pentapetalae</taxon>
        <taxon>rosids</taxon>
        <taxon>malvids</taxon>
        <taxon>Myrtales</taxon>
        <taxon>Lythraceae</taxon>
        <taxon>Trapa</taxon>
    </lineage>
</organism>
<name>A0AAN7LJ30_9MYRT</name>
<gene>
    <name evidence="2" type="ORF">SAY87_017118</name>
</gene>
<dbReference type="Proteomes" id="UP001345219">
    <property type="component" value="Chromosome 13"/>
</dbReference>
<comment type="caution">
    <text evidence="2">The sequence shown here is derived from an EMBL/GenBank/DDBJ whole genome shotgun (WGS) entry which is preliminary data.</text>
</comment>
<keyword evidence="3" id="KW-1185">Reference proteome</keyword>
<feature type="region of interest" description="Disordered" evidence="1">
    <location>
        <begin position="139"/>
        <end position="165"/>
    </location>
</feature>
<accession>A0AAN7LJ30</accession>
<reference evidence="2 3" key="1">
    <citation type="journal article" date="2023" name="Hortic Res">
        <title>Pangenome of water caltrop reveals structural variations and asymmetric subgenome divergence after allopolyploidization.</title>
        <authorList>
            <person name="Zhang X."/>
            <person name="Chen Y."/>
            <person name="Wang L."/>
            <person name="Yuan Y."/>
            <person name="Fang M."/>
            <person name="Shi L."/>
            <person name="Lu R."/>
            <person name="Comes H.P."/>
            <person name="Ma Y."/>
            <person name="Chen Y."/>
            <person name="Huang G."/>
            <person name="Zhou Y."/>
            <person name="Zheng Z."/>
            <person name="Qiu Y."/>
        </authorList>
    </citation>
    <scope>NUCLEOTIDE SEQUENCE [LARGE SCALE GENOMIC DNA]</scope>
    <source>
        <tissue evidence="2">Roots</tissue>
    </source>
</reference>
<proteinExistence type="predicted"/>
<evidence type="ECO:0000313" key="2">
    <source>
        <dbReference type="EMBL" id="KAK4781012.1"/>
    </source>
</evidence>
<dbReference type="AlphaFoldDB" id="A0AAN7LJ30"/>